<evidence type="ECO:0000256" key="5">
    <source>
        <dbReference type="ARBA" id="ARBA00022723"/>
    </source>
</evidence>
<evidence type="ECO:0000256" key="6">
    <source>
        <dbReference type="ARBA" id="ARBA00022741"/>
    </source>
</evidence>
<dbReference type="RefSeq" id="WP_011019767.1">
    <property type="nucleotide sequence ID" value="NZ_DUJS01000003.1"/>
</dbReference>
<name>A0A832SU05_9EURY</name>
<dbReference type="InterPro" id="IPR051272">
    <property type="entry name" value="RIO-type_Ser/Thr_kinase"/>
</dbReference>
<sequence>MEQLGRALLETVQKDDPEPFLRALEETEVDPEDAERFLEALRIQREKGRISDETLEAVEDALFKVSESEEREIPEPDPLAEYAGVDRILGTIMTGKEADVLLAERDGEKVALKVYRAHTGYEERHEERVYRLEDGEVRRIERGDAALREFSRLRRAYEAGVRVPKPYDARPGLIVMEYIPGEPLYRAPDLDDPGSVLEDLLDQVVRLAVDAELVHGDLSAFNVLVGDDGVPYIIDLSEAVKVKEPGAFETLRRDVKNLVSFFERKYGVSADVDEVVERVRRGVYGTDRGRR</sequence>
<feature type="domain" description="RIO kinase" evidence="12">
    <location>
        <begin position="67"/>
        <end position="281"/>
    </location>
</feature>
<keyword evidence="8" id="KW-0067">ATP-binding</keyword>
<evidence type="ECO:0000256" key="3">
    <source>
        <dbReference type="ARBA" id="ARBA00022527"/>
    </source>
</evidence>
<reference evidence="13" key="1">
    <citation type="journal article" date="2020" name="bioRxiv">
        <title>A rank-normalized archaeal taxonomy based on genome phylogeny resolves widespread incomplete and uneven classifications.</title>
        <authorList>
            <person name="Rinke C."/>
            <person name="Chuvochina M."/>
            <person name="Mussig A.J."/>
            <person name="Chaumeil P.-A."/>
            <person name="Waite D.W."/>
            <person name="Whitman W.B."/>
            <person name="Parks D.H."/>
            <person name="Hugenholtz P."/>
        </authorList>
    </citation>
    <scope>NUCLEOTIDE SEQUENCE</scope>
    <source>
        <strain evidence="13">UBA8853</strain>
    </source>
</reference>
<evidence type="ECO:0000259" key="12">
    <source>
        <dbReference type="SMART" id="SM00090"/>
    </source>
</evidence>
<dbReference type="Gene3D" id="1.10.510.10">
    <property type="entry name" value="Transferase(Phosphotransferase) domain 1"/>
    <property type="match status" value="1"/>
</dbReference>
<protein>
    <recommendedName>
        <fullName evidence="2">non-specific serine/threonine protein kinase</fullName>
        <ecNumber evidence="2">2.7.11.1</ecNumber>
    </recommendedName>
</protein>
<dbReference type="Gene3D" id="3.30.200.20">
    <property type="entry name" value="Phosphorylase Kinase, domain 1"/>
    <property type="match status" value="1"/>
</dbReference>
<dbReference type="AlphaFoldDB" id="A0A832SU05"/>
<evidence type="ECO:0000313" key="13">
    <source>
        <dbReference type="EMBL" id="HII70272.1"/>
    </source>
</evidence>
<keyword evidence="6" id="KW-0547">Nucleotide-binding</keyword>
<dbReference type="Proteomes" id="UP000619545">
    <property type="component" value="Unassembled WGS sequence"/>
</dbReference>
<evidence type="ECO:0000256" key="8">
    <source>
        <dbReference type="ARBA" id="ARBA00022840"/>
    </source>
</evidence>
<dbReference type="InterPro" id="IPR018934">
    <property type="entry name" value="RIO_dom"/>
</dbReference>
<dbReference type="SUPFAM" id="SSF56112">
    <property type="entry name" value="Protein kinase-like (PK-like)"/>
    <property type="match status" value="1"/>
</dbReference>
<comment type="similarity">
    <text evidence="1">Belongs to the protein kinase superfamily. RIO-type Ser/Thr kinase family.</text>
</comment>
<evidence type="ECO:0000256" key="11">
    <source>
        <dbReference type="ARBA" id="ARBA00048679"/>
    </source>
</evidence>
<dbReference type="InterPro" id="IPR000687">
    <property type="entry name" value="RIO_kinase"/>
</dbReference>
<proteinExistence type="inferred from homology"/>
<comment type="caution">
    <text evidence="13">The sequence shown here is derived from an EMBL/GenBank/DDBJ whole genome shotgun (WGS) entry which is preliminary data.</text>
</comment>
<comment type="catalytic activity">
    <reaction evidence="10">
        <text>L-threonyl-[protein] + ATP = O-phospho-L-threonyl-[protein] + ADP + H(+)</text>
        <dbReference type="Rhea" id="RHEA:46608"/>
        <dbReference type="Rhea" id="RHEA-COMP:11060"/>
        <dbReference type="Rhea" id="RHEA-COMP:11605"/>
        <dbReference type="ChEBI" id="CHEBI:15378"/>
        <dbReference type="ChEBI" id="CHEBI:30013"/>
        <dbReference type="ChEBI" id="CHEBI:30616"/>
        <dbReference type="ChEBI" id="CHEBI:61977"/>
        <dbReference type="ChEBI" id="CHEBI:456216"/>
        <dbReference type="EC" id="2.7.11.1"/>
    </reaction>
</comment>
<dbReference type="SMART" id="SM00090">
    <property type="entry name" value="RIO"/>
    <property type="match status" value="1"/>
</dbReference>
<dbReference type="GO" id="GO:0005524">
    <property type="term" value="F:ATP binding"/>
    <property type="evidence" value="ECO:0007669"/>
    <property type="project" value="UniProtKB-KW"/>
</dbReference>
<keyword evidence="3" id="KW-0723">Serine/threonine-protein kinase</keyword>
<evidence type="ECO:0000256" key="7">
    <source>
        <dbReference type="ARBA" id="ARBA00022777"/>
    </source>
</evidence>
<keyword evidence="7" id="KW-0418">Kinase</keyword>
<evidence type="ECO:0000256" key="4">
    <source>
        <dbReference type="ARBA" id="ARBA00022679"/>
    </source>
</evidence>
<dbReference type="OMA" id="IAYHREH"/>
<evidence type="ECO:0000313" key="14">
    <source>
        <dbReference type="Proteomes" id="UP000619545"/>
    </source>
</evidence>
<dbReference type="GeneID" id="1477994"/>
<dbReference type="Pfam" id="PF01163">
    <property type="entry name" value="RIO1"/>
    <property type="match status" value="1"/>
</dbReference>
<dbReference type="GO" id="GO:0004674">
    <property type="term" value="F:protein serine/threonine kinase activity"/>
    <property type="evidence" value="ECO:0007669"/>
    <property type="project" value="UniProtKB-KW"/>
</dbReference>
<accession>A0A832SU05</accession>
<dbReference type="InterPro" id="IPR011009">
    <property type="entry name" value="Kinase-like_dom_sf"/>
</dbReference>
<gene>
    <name evidence="13" type="ORF">HA336_03450</name>
</gene>
<dbReference type="EC" id="2.7.11.1" evidence="2"/>
<keyword evidence="4" id="KW-0808">Transferase</keyword>
<organism evidence="13 14">
    <name type="scientific">Methanopyrus kandleri</name>
    <dbReference type="NCBI Taxonomy" id="2320"/>
    <lineage>
        <taxon>Archaea</taxon>
        <taxon>Methanobacteriati</taxon>
        <taxon>Methanobacteriota</taxon>
        <taxon>Methanomada group</taxon>
        <taxon>Methanopyri</taxon>
        <taxon>Methanopyrales</taxon>
        <taxon>Methanopyraceae</taxon>
        <taxon>Methanopyrus</taxon>
    </lineage>
</organism>
<keyword evidence="9" id="KW-0460">Magnesium</keyword>
<evidence type="ECO:0000256" key="2">
    <source>
        <dbReference type="ARBA" id="ARBA00012513"/>
    </source>
</evidence>
<dbReference type="GO" id="GO:0046872">
    <property type="term" value="F:metal ion binding"/>
    <property type="evidence" value="ECO:0007669"/>
    <property type="project" value="UniProtKB-KW"/>
</dbReference>
<dbReference type="EMBL" id="DUJS01000003">
    <property type="protein sequence ID" value="HII70272.1"/>
    <property type="molecule type" value="Genomic_DNA"/>
</dbReference>
<comment type="catalytic activity">
    <reaction evidence="11">
        <text>L-seryl-[protein] + ATP = O-phospho-L-seryl-[protein] + ADP + H(+)</text>
        <dbReference type="Rhea" id="RHEA:17989"/>
        <dbReference type="Rhea" id="RHEA-COMP:9863"/>
        <dbReference type="Rhea" id="RHEA-COMP:11604"/>
        <dbReference type="ChEBI" id="CHEBI:15378"/>
        <dbReference type="ChEBI" id="CHEBI:29999"/>
        <dbReference type="ChEBI" id="CHEBI:30616"/>
        <dbReference type="ChEBI" id="CHEBI:83421"/>
        <dbReference type="ChEBI" id="CHEBI:456216"/>
        <dbReference type="EC" id="2.7.11.1"/>
    </reaction>
</comment>
<evidence type="ECO:0000256" key="1">
    <source>
        <dbReference type="ARBA" id="ARBA00009196"/>
    </source>
</evidence>
<evidence type="ECO:0000256" key="10">
    <source>
        <dbReference type="ARBA" id="ARBA00047899"/>
    </source>
</evidence>
<evidence type="ECO:0000256" key="9">
    <source>
        <dbReference type="ARBA" id="ARBA00022842"/>
    </source>
</evidence>
<keyword evidence="5" id="KW-0479">Metal-binding</keyword>
<dbReference type="PANTHER" id="PTHR45723">
    <property type="entry name" value="SERINE/THREONINE-PROTEIN KINASE RIO1"/>
    <property type="match status" value="1"/>
</dbReference>